<dbReference type="AlphaFoldDB" id="A0AAV9ZFY1"/>
<accession>A0AAV9ZFY1</accession>
<keyword evidence="2" id="KW-0732">Signal</keyword>
<feature type="chain" id="PRO_5043631474" evidence="2">
    <location>
        <begin position="22"/>
        <end position="297"/>
    </location>
</feature>
<dbReference type="EMBL" id="JAWWNJ010000153">
    <property type="protein sequence ID" value="KAK6981111.1"/>
    <property type="molecule type" value="Genomic_DNA"/>
</dbReference>
<organism evidence="3 4">
    <name type="scientific">Favolaschia claudopus</name>
    <dbReference type="NCBI Taxonomy" id="2862362"/>
    <lineage>
        <taxon>Eukaryota</taxon>
        <taxon>Fungi</taxon>
        <taxon>Dikarya</taxon>
        <taxon>Basidiomycota</taxon>
        <taxon>Agaricomycotina</taxon>
        <taxon>Agaricomycetes</taxon>
        <taxon>Agaricomycetidae</taxon>
        <taxon>Agaricales</taxon>
        <taxon>Marasmiineae</taxon>
        <taxon>Mycenaceae</taxon>
        <taxon>Favolaschia</taxon>
    </lineage>
</organism>
<feature type="compositionally biased region" description="Low complexity" evidence="1">
    <location>
        <begin position="259"/>
        <end position="274"/>
    </location>
</feature>
<reference evidence="3 4" key="1">
    <citation type="journal article" date="2024" name="J Genomics">
        <title>Draft genome sequencing and assembly of Favolaschia claudopus CIRM-BRFM 2984 isolated from oak limbs.</title>
        <authorList>
            <person name="Navarro D."/>
            <person name="Drula E."/>
            <person name="Chaduli D."/>
            <person name="Cazenave R."/>
            <person name="Ahrendt S."/>
            <person name="Wang J."/>
            <person name="Lipzen A."/>
            <person name="Daum C."/>
            <person name="Barry K."/>
            <person name="Grigoriev I.V."/>
            <person name="Favel A."/>
            <person name="Rosso M.N."/>
            <person name="Martin F."/>
        </authorList>
    </citation>
    <scope>NUCLEOTIDE SEQUENCE [LARGE SCALE GENOMIC DNA]</scope>
    <source>
        <strain evidence="3 4">CIRM-BRFM 2984</strain>
    </source>
</reference>
<protein>
    <submittedName>
        <fullName evidence="3">Uncharacterized protein</fullName>
    </submittedName>
</protein>
<comment type="caution">
    <text evidence="3">The sequence shown here is derived from an EMBL/GenBank/DDBJ whole genome shotgun (WGS) entry which is preliminary data.</text>
</comment>
<gene>
    <name evidence="3" type="ORF">R3P38DRAFT_3234590</name>
</gene>
<evidence type="ECO:0000256" key="2">
    <source>
        <dbReference type="SAM" id="SignalP"/>
    </source>
</evidence>
<evidence type="ECO:0000313" key="3">
    <source>
        <dbReference type="EMBL" id="KAK6981111.1"/>
    </source>
</evidence>
<feature type="signal peptide" evidence="2">
    <location>
        <begin position="1"/>
        <end position="21"/>
    </location>
</feature>
<proteinExistence type="predicted"/>
<name>A0AAV9ZFY1_9AGAR</name>
<evidence type="ECO:0000256" key="1">
    <source>
        <dbReference type="SAM" id="MobiDB-lite"/>
    </source>
</evidence>
<keyword evidence="4" id="KW-1185">Reference proteome</keyword>
<sequence length="297" mass="32155">MHLLSHLWLIILHQLLVCCSALSAHLRRICSHPRLILHRTPPADPLIAAYAFGQLSISRSPLIVVGRRPRRPLIRPLPSLSSADCGSSTVIRRPSSPITTHSLAIQSMWISDDSDVGCVSRLFELSTTTRRMINVMEIQDLLLVACHYLKASDSMCLAFPRPDDGLIPIPPALGTRDEIDDLVYAVHQLSVDHTDAPPILPSSALFNPLVTISHEAHQLLVVSRPTHSPAAALPLVGCSSLPAQAAHPPTPQARHLAPDARSLSSVSSPAPLPASQLSFRRPFSCPSCPSSTTHRLA</sequence>
<dbReference type="Proteomes" id="UP001362999">
    <property type="component" value="Unassembled WGS sequence"/>
</dbReference>
<evidence type="ECO:0000313" key="4">
    <source>
        <dbReference type="Proteomes" id="UP001362999"/>
    </source>
</evidence>
<feature type="region of interest" description="Disordered" evidence="1">
    <location>
        <begin position="244"/>
        <end position="274"/>
    </location>
</feature>